<accession>A0A2P7QRJ5</accession>
<proteinExistence type="predicted"/>
<name>A0A2P7QRJ5_9SPHN</name>
<dbReference type="EMBL" id="PXYI01000003">
    <property type="protein sequence ID" value="PSJ40550.1"/>
    <property type="molecule type" value="Genomic_DNA"/>
</dbReference>
<keyword evidence="2" id="KW-1185">Reference proteome</keyword>
<comment type="caution">
    <text evidence="1">The sequence shown here is derived from an EMBL/GenBank/DDBJ whole genome shotgun (WGS) entry which is preliminary data.</text>
</comment>
<dbReference type="AlphaFoldDB" id="A0A2P7QRJ5"/>
<dbReference type="InterPro" id="IPR024997">
    <property type="entry name" value="DUF3892"/>
</dbReference>
<protein>
    <submittedName>
        <fullName evidence="1">DUF3892 domain-containing protein</fullName>
    </submittedName>
</protein>
<gene>
    <name evidence="1" type="ORF">C7I55_09475</name>
</gene>
<dbReference type="RefSeq" id="WP_106512700.1">
    <property type="nucleotide sequence ID" value="NZ_PXYI01000003.1"/>
</dbReference>
<evidence type="ECO:0000313" key="1">
    <source>
        <dbReference type="EMBL" id="PSJ40550.1"/>
    </source>
</evidence>
<dbReference type="Pfam" id="PF13031">
    <property type="entry name" value="DUF3892"/>
    <property type="match status" value="1"/>
</dbReference>
<sequence>MPVSVQIKCINTFRRAHPCRKISDIGGFTDRQWKISVHDAIDHIESGAWEFFVMVGAERRRVVVASLDGRKYLKAEGDDEAPETLLALPQCRDADYWTLG</sequence>
<dbReference type="OrthoDB" id="826539at2"/>
<reference evidence="1 2" key="1">
    <citation type="submission" date="2018-03" db="EMBL/GenBank/DDBJ databases">
        <title>The draft genome of Sphingosinicella sp. GL-C-18.</title>
        <authorList>
            <person name="Liu L."/>
            <person name="Li L."/>
            <person name="Liang L."/>
            <person name="Zhang X."/>
            <person name="Wang T."/>
        </authorList>
    </citation>
    <scope>NUCLEOTIDE SEQUENCE [LARGE SCALE GENOMIC DNA]</scope>
    <source>
        <strain evidence="1 2">GL-C-18</strain>
    </source>
</reference>
<evidence type="ECO:0000313" key="2">
    <source>
        <dbReference type="Proteomes" id="UP000241167"/>
    </source>
</evidence>
<dbReference type="Proteomes" id="UP000241167">
    <property type="component" value="Unassembled WGS sequence"/>
</dbReference>
<organism evidence="1 2">
    <name type="scientific">Allosphingosinicella deserti</name>
    <dbReference type="NCBI Taxonomy" id="2116704"/>
    <lineage>
        <taxon>Bacteria</taxon>
        <taxon>Pseudomonadati</taxon>
        <taxon>Pseudomonadota</taxon>
        <taxon>Alphaproteobacteria</taxon>
        <taxon>Sphingomonadales</taxon>
        <taxon>Sphingomonadaceae</taxon>
        <taxon>Allosphingosinicella</taxon>
    </lineage>
</organism>